<dbReference type="EMBL" id="HBUF01533282">
    <property type="protein sequence ID" value="CAG6752433.1"/>
    <property type="molecule type" value="Transcribed_RNA"/>
</dbReference>
<organism evidence="1">
    <name type="scientific">Cacopsylla melanoneura</name>
    <dbReference type="NCBI Taxonomy" id="428564"/>
    <lineage>
        <taxon>Eukaryota</taxon>
        <taxon>Metazoa</taxon>
        <taxon>Ecdysozoa</taxon>
        <taxon>Arthropoda</taxon>
        <taxon>Hexapoda</taxon>
        <taxon>Insecta</taxon>
        <taxon>Pterygota</taxon>
        <taxon>Neoptera</taxon>
        <taxon>Paraneoptera</taxon>
        <taxon>Hemiptera</taxon>
        <taxon>Sternorrhyncha</taxon>
        <taxon>Psylloidea</taxon>
        <taxon>Psyllidae</taxon>
        <taxon>Psyllinae</taxon>
        <taxon>Cacopsylla</taxon>
    </lineage>
</organism>
<evidence type="ECO:0000313" key="1">
    <source>
        <dbReference type="EMBL" id="CAG6752433.1"/>
    </source>
</evidence>
<proteinExistence type="predicted"/>
<dbReference type="AlphaFoldDB" id="A0A8D8ZR71"/>
<accession>A0A8D8ZR71</accession>
<sequence>MSPNRIQNCIQNPLRAPQANFSKVRSVKCPEKRNQCRNFLWTDLFYIQHLFLFITKPPKSGIYLLLWSKGQSCKHISITFVLLETLSQAFPPLLWECMGDANFSGSVHHLKFKPSLTKGRAYMHNIQVLCFLHSARRCIQKRKLNFN</sequence>
<protein>
    <submittedName>
        <fullName evidence="1">Uncharacterized protein</fullName>
    </submittedName>
</protein>
<name>A0A8D8ZR71_9HEMI</name>
<reference evidence="1" key="1">
    <citation type="submission" date="2021-05" db="EMBL/GenBank/DDBJ databases">
        <authorList>
            <person name="Alioto T."/>
            <person name="Alioto T."/>
            <person name="Gomez Garrido J."/>
        </authorList>
    </citation>
    <scope>NUCLEOTIDE SEQUENCE</scope>
</reference>